<dbReference type="AlphaFoldDB" id="A0A086Z0E3"/>
<protein>
    <submittedName>
        <fullName evidence="2">Putative IS256 family transposase</fullName>
    </submittedName>
</protein>
<dbReference type="Proteomes" id="UP000029015">
    <property type="component" value="Unassembled WGS sequence"/>
</dbReference>
<accession>A0A086Z0E3</accession>
<organism evidence="2 3">
    <name type="scientific">Bifidobacterium actinocoloniiforme DSM 22766</name>
    <dbReference type="NCBI Taxonomy" id="1437605"/>
    <lineage>
        <taxon>Bacteria</taxon>
        <taxon>Bacillati</taxon>
        <taxon>Actinomycetota</taxon>
        <taxon>Actinomycetes</taxon>
        <taxon>Bifidobacteriales</taxon>
        <taxon>Bifidobacteriaceae</taxon>
        <taxon>Bifidobacterium</taxon>
    </lineage>
</organism>
<gene>
    <name evidence="2" type="ORF">BACT_0694</name>
</gene>
<dbReference type="eggNOG" id="ENOG5032DQR">
    <property type="taxonomic scope" value="Bacteria"/>
</dbReference>
<evidence type="ECO:0000313" key="2">
    <source>
        <dbReference type="EMBL" id="KFI39993.1"/>
    </source>
</evidence>
<proteinExistence type="predicted"/>
<reference evidence="2 3" key="1">
    <citation type="submission" date="2014-03" db="EMBL/GenBank/DDBJ databases">
        <title>Genomics of Bifidobacteria.</title>
        <authorList>
            <person name="Ventura M."/>
            <person name="Milani C."/>
            <person name="Lugli G.A."/>
        </authorList>
    </citation>
    <scope>NUCLEOTIDE SEQUENCE [LARGE SCALE GENOMIC DNA]</scope>
    <source>
        <strain evidence="2 3">DSM 22766</strain>
    </source>
</reference>
<sequence length="193" mass="19985">MASINPGSSWGGEVPGGAWRPVQLVHKDQVEEGQTLPDTPRADGQALARGVRFAAADVPVPLADVHRTAHGPSAVRPAGRSSWTGCLLGRGTGTDGGHGGPGAAQTGRLAPEHTPSSSRTGMAQHTVTAHGTYMAHRRSRVIATDGASGQAIDRRCCHYENTEAPTAPFSRIPQPDALIAEGLRGAQKVRGAI</sequence>
<evidence type="ECO:0000313" key="3">
    <source>
        <dbReference type="Proteomes" id="UP000029015"/>
    </source>
</evidence>
<evidence type="ECO:0000256" key="1">
    <source>
        <dbReference type="SAM" id="MobiDB-lite"/>
    </source>
</evidence>
<comment type="caution">
    <text evidence="2">The sequence shown here is derived from an EMBL/GenBank/DDBJ whole genome shotgun (WGS) entry which is preliminary data.</text>
</comment>
<dbReference type="EMBL" id="JGYK01000001">
    <property type="protein sequence ID" value="KFI39993.1"/>
    <property type="molecule type" value="Genomic_DNA"/>
</dbReference>
<name>A0A086Z0E3_9BIFI</name>
<feature type="compositionally biased region" description="Gly residues" evidence="1">
    <location>
        <begin position="88"/>
        <end position="102"/>
    </location>
</feature>
<keyword evidence="3" id="KW-1185">Reference proteome</keyword>
<feature type="region of interest" description="Disordered" evidence="1">
    <location>
        <begin position="88"/>
        <end position="122"/>
    </location>
</feature>